<gene>
    <name evidence="2" type="ORF">ACED38_19005</name>
</gene>
<proteinExistence type="predicted"/>
<protein>
    <recommendedName>
        <fullName evidence="4">Curli production assembly/transport component CsgG</fullName>
    </recommendedName>
</protein>
<evidence type="ECO:0008006" key="4">
    <source>
        <dbReference type="Google" id="ProtNLM"/>
    </source>
</evidence>
<evidence type="ECO:0000313" key="2">
    <source>
        <dbReference type="EMBL" id="MEZ8196955.1"/>
    </source>
</evidence>
<dbReference type="EMBL" id="JBGOOT010000042">
    <property type="protein sequence ID" value="MEZ8196955.1"/>
    <property type="molecule type" value="Genomic_DNA"/>
</dbReference>
<keyword evidence="3" id="KW-1185">Reference proteome</keyword>
<name>A0ABV4MBR3_9VIBR</name>
<feature type="chain" id="PRO_5047223255" description="Curli production assembly/transport component CsgG" evidence="1">
    <location>
        <begin position="23"/>
        <end position="311"/>
    </location>
</feature>
<organism evidence="2 3">
    <name type="scientific">Vibrio cortegadensis</name>
    <dbReference type="NCBI Taxonomy" id="1328770"/>
    <lineage>
        <taxon>Bacteria</taxon>
        <taxon>Pseudomonadati</taxon>
        <taxon>Pseudomonadota</taxon>
        <taxon>Gammaproteobacteria</taxon>
        <taxon>Vibrionales</taxon>
        <taxon>Vibrionaceae</taxon>
        <taxon>Vibrio</taxon>
    </lineage>
</organism>
<dbReference type="Proteomes" id="UP001569153">
    <property type="component" value="Unassembled WGS sequence"/>
</dbReference>
<dbReference type="PROSITE" id="PS51257">
    <property type="entry name" value="PROKAR_LIPOPROTEIN"/>
    <property type="match status" value="1"/>
</dbReference>
<comment type="caution">
    <text evidence="2">The sequence shown here is derived from an EMBL/GenBank/DDBJ whole genome shotgun (WGS) entry which is preliminary data.</text>
</comment>
<reference evidence="2 3" key="1">
    <citation type="submission" date="2024-06" db="EMBL/GenBank/DDBJ databases">
        <authorList>
            <person name="Steensen K."/>
            <person name="Seneca J."/>
            <person name="Bartlau N."/>
            <person name="Yu A.X."/>
            <person name="Polz M.F."/>
        </authorList>
    </citation>
    <scope>NUCLEOTIDE SEQUENCE [LARGE SCALE GENOMIC DNA]</scope>
    <source>
        <strain evidence="2 3">FF146</strain>
    </source>
</reference>
<evidence type="ECO:0000313" key="3">
    <source>
        <dbReference type="Proteomes" id="UP001569153"/>
    </source>
</evidence>
<evidence type="ECO:0000256" key="1">
    <source>
        <dbReference type="SAM" id="SignalP"/>
    </source>
</evidence>
<sequence>MILKIKQLCSFLLMLLSCSSFAADEQTKVPGTSVSMIKPAGFTLSETFSGYFNSQNQSSILIAEVPENAYEKLSILFNNIELARVGLAKRGVEVLEIKTLDSADINDPIIIGRQLISGIYVSKYMALFRGQKTVMVTYNILGENSLSESTVFESIKTIKLGEVASLEDKLEVLSFKFDYSLPFKLSNVIAGSAVILTTFDGTDKSGTLPLVAIGSSLSSVGAIDLKSTSHTLASSIPGFEDFKIQSEGEANFANTSGYRMEIRKADMTAIQFVAFLDDGTYLRLVSTGSSDRMMLQKEKIAEIAASVKPKT</sequence>
<keyword evidence="1" id="KW-0732">Signal</keyword>
<dbReference type="RefSeq" id="WP_261889289.1">
    <property type="nucleotide sequence ID" value="NZ_AP025472.1"/>
</dbReference>
<accession>A0ABV4MBR3</accession>
<feature type="signal peptide" evidence="1">
    <location>
        <begin position="1"/>
        <end position="22"/>
    </location>
</feature>